<dbReference type="InterPro" id="IPR011013">
    <property type="entry name" value="Gal_mutarotase_sf_dom"/>
</dbReference>
<evidence type="ECO:0000256" key="3">
    <source>
        <dbReference type="ARBA" id="ARBA00023157"/>
    </source>
</evidence>
<keyword evidence="6" id="KW-1185">Reference proteome</keyword>
<dbReference type="GO" id="GO:0046872">
    <property type="term" value="F:metal ion binding"/>
    <property type="evidence" value="ECO:0007669"/>
    <property type="project" value="UniProtKB-KW"/>
</dbReference>
<dbReference type="Gene3D" id="2.60.40.1360">
    <property type="match status" value="1"/>
</dbReference>
<dbReference type="Pfam" id="PF09261">
    <property type="entry name" value="Alpha-mann_mid"/>
    <property type="match status" value="1"/>
</dbReference>
<dbReference type="GO" id="GO:0030246">
    <property type="term" value="F:carbohydrate binding"/>
    <property type="evidence" value="ECO:0007669"/>
    <property type="project" value="InterPro"/>
</dbReference>
<accession>A0AAV8ZI29</accession>
<dbReference type="AlphaFoldDB" id="A0AAV8ZI29"/>
<dbReference type="SUPFAM" id="SSF88688">
    <property type="entry name" value="Families 57/38 glycoside transferase middle domain"/>
    <property type="match status" value="1"/>
</dbReference>
<feature type="domain" description="Glycoside hydrolase family 38 central" evidence="4">
    <location>
        <begin position="11"/>
        <end position="75"/>
    </location>
</feature>
<dbReference type="Proteomes" id="UP001162156">
    <property type="component" value="Unassembled WGS sequence"/>
</dbReference>
<dbReference type="GO" id="GO:0005764">
    <property type="term" value="C:lysosome"/>
    <property type="evidence" value="ECO:0007669"/>
    <property type="project" value="TreeGrafter"/>
</dbReference>
<dbReference type="GO" id="GO:0006013">
    <property type="term" value="P:mannose metabolic process"/>
    <property type="evidence" value="ECO:0007669"/>
    <property type="project" value="InterPro"/>
</dbReference>
<dbReference type="Pfam" id="PF07748">
    <property type="entry name" value="Glyco_hydro_38C"/>
    <property type="match status" value="1"/>
</dbReference>
<gene>
    <name evidence="5" type="ORF">NQ314_005027</name>
</gene>
<organism evidence="5 6">
    <name type="scientific">Rhamnusium bicolor</name>
    <dbReference type="NCBI Taxonomy" id="1586634"/>
    <lineage>
        <taxon>Eukaryota</taxon>
        <taxon>Metazoa</taxon>
        <taxon>Ecdysozoa</taxon>
        <taxon>Arthropoda</taxon>
        <taxon>Hexapoda</taxon>
        <taxon>Insecta</taxon>
        <taxon>Pterygota</taxon>
        <taxon>Neoptera</taxon>
        <taxon>Endopterygota</taxon>
        <taxon>Coleoptera</taxon>
        <taxon>Polyphaga</taxon>
        <taxon>Cucujiformia</taxon>
        <taxon>Chrysomeloidea</taxon>
        <taxon>Cerambycidae</taxon>
        <taxon>Lepturinae</taxon>
        <taxon>Rhagiini</taxon>
        <taxon>Rhamnusium</taxon>
    </lineage>
</organism>
<keyword evidence="2" id="KW-0378">Hydrolase</keyword>
<dbReference type="InterPro" id="IPR013780">
    <property type="entry name" value="Glyco_hydro_b"/>
</dbReference>
<dbReference type="GO" id="GO:0004559">
    <property type="term" value="F:alpha-mannosidase activity"/>
    <property type="evidence" value="ECO:0007669"/>
    <property type="project" value="InterPro"/>
</dbReference>
<dbReference type="PANTHER" id="PTHR11607:SF3">
    <property type="entry name" value="LYSOSOMAL ALPHA-MANNOSIDASE"/>
    <property type="match status" value="1"/>
</dbReference>
<reference evidence="5" key="1">
    <citation type="journal article" date="2023" name="Insect Mol. Biol.">
        <title>Genome sequencing provides insights into the evolution of gene families encoding plant cell wall-degrading enzymes in longhorned beetles.</title>
        <authorList>
            <person name="Shin N.R."/>
            <person name="Okamura Y."/>
            <person name="Kirsch R."/>
            <person name="Pauchet Y."/>
        </authorList>
    </citation>
    <scope>NUCLEOTIDE SEQUENCE</scope>
    <source>
        <strain evidence="5">RBIC_L_NR</strain>
    </source>
</reference>
<evidence type="ECO:0000313" key="5">
    <source>
        <dbReference type="EMBL" id="KAJ8964251.1"/>
    </source>
</evidence>
<dbReference type="InterPro" id="IPR028995">
    <property type="entry name" value="Glyco_hydro_57/38_cen_sf"/>
</dbReference>
<dbReference type="Gene3D" id="2.70.98.30">
    <property type="entry name" value="Golgi alpha-mannosidase II, domain 4"/>
    <property type="match status" value="1"/>
</dbReference>
<dbReference type="FunFam" id="2.60.40.1180:FF:000018">
    <property type="entry name" value="Alpha-mannosidase"/>
    <property type="match status" value="1"/>
</dbReference>
<dbReference type="InterPro" id="IPR050843">
    <property type="entry name" value="Glycosyl_Hydrlase_38"/>
</dbReference>
<dbReference type="InterPro" id="IPR015341">
    <property type="entry name" value="Glyco_hydro_38_cen"/>
</dbReference>
<dbReference type="InterPro" id="IPR037094">
    <property type="entry name" value="Glyco_hydro_38_cen_sf"/>
</dbReference>
<dbReference type="PANTHER" id="PTHR11607">
    <property type="entry name" value="ALPHA-MANNOSIDASE"/>
    <property type="match status" value="1"/>
</dbReference>
<evidence type="ECO:0000256" key="2">
    <source>
        <dbReference type="ARBA" id="ARBA00022801"/>
    </source>
</evidence>
<evidence type="ECO:0000256" key="1">
    <source>
        <dbReference type="ARBA" id="ARBA00022723"/>
    </source>
</evidence>
<evidence type="ECO:0000259" key="4">
    <source>
        <dbReference type="SMART" id="SM00872"/>
    </source>
</evidence>
<dbReference type="FunFam" id="1.20.1270.50:FF:000003">
    <property type="entry name" value="Alpha-mannosidase"/>
    <property type="match status" value="1"/>
</dbReference>
<evidence type="ECO:0000313" key="6">
    <source>
        <dbReference type="Proteomes" id="UP001162156"/>
    </source>
</evidence>
<dbReference type="EMBL" id="JANEYF010001409">
    <property type="protein sequence ID" value="KAJ8964251.1"/>
    <property type="molecule type" value="Genomic_DNA"/>
</dbReference>
<dbReference type="InterPro" id="IPR011682">
    <property type="entry name" value="Glyco_hydro_38_C"/>
</dbReference>
<dbReference type="SUPFAM" id="SSF74650">
    <property type="entry name" value="Galactose mutarotase-like"/>
    <property type="match status" value="1"/>
</dbReference>
<dbReference type="InterPro" id="IPR041147">
    <property type="entry name" value="GH38_C"/>
</dbReference>
<name>A0AAV8ZI29_9CUCU</name>
<keyword evidence="3" id="KW-1015">Disulfide bond</keyword>
<dbReference type="SMART" id="SM00872">
    <property type="entry name" value="Alpha-mann_mid"/>
    <property type="match status" value="1"/>
</dbReference>
<dbReference type="Gene3D" id="2.60.40.1180">
    <property type="entry name" value="Golgi alpha-mannosidase II"/>
    <property type="match status" value="1"/>
</dbReference>
<sequence length="590" mass="66348">MGHLISSLIENVEATAKSDEIKSYVTGELYALTDLGPEDRVDLNALREAMGVMQHHDAITGTEKEHVAHDYARILSKGIEECEFITASALSKIVAPSEKPKLMDEPVPAIPFISCPLLNVSQCEFSETSDSFVVTIYNPLSRPVNKYIRLPVSKAKYSVRDSSGTQLATQIIPIATPVLEIPGRESSATIELIFQAKDIAPLGFKSYFIEKTEEDIVIEQKELDNYTQKLLDAAFKINEETGLISGIVMNNRELAFKQEFLYYNGFVGNNDTSIEDTNSAFYTDSNGREMLKRIRNFRPTWRLDLEEPISGNYYPVTSKIVIKGGDDEVAVLTDRAQGGTSLKDGHIELMLHRNCLHDDAFGVNEPLIEEAFDRGLVARGSHYLIVGSPTTSNPGGKTAAAQERDLAQKKLLSAWTFLSPTNGLTYDQYKNKYRMEFAGLKRALPDNVQILTLEPWKGFSLLLRLEHVLENDEDPNLSVPAIIDLKNLFSPFEIKSLRETTLGANQWLSENHRLQFETAGNLEDLLNGNYQILDEDEEESRNKLNSEQSDSRNYVKRETLVEVPDSTDNFEITFQPMQIRTFVIEINKNS</sequence>
<dbReference type="Gene3D" id="1.20.1270.50">
    <property type="entry name" value="Glycoside hydrolase family 38, central domain"/>
    <property type="match status" value="1"/>
</dbReference>
<keyword evidence="1" id="KW-0479">Metal-binding</keyword>
<protein>
    <recommendedName>
        <fullName evidence="4">Glycoside hydrolase family 38 central domain-containing protein</fullName>
    </recommendedName>
</protein>
<proteinExistence type="predicted"/>
<comment type="caution">
    <text evidence="5">The sequence shown here is derived from an EMBL/GenBank/DDBJ whole genome shotgun (WGS) entry which is preliminary data.</text>
</comment>
<dbReference type="Pfam" id="PF17677">
    <property type="entry name" value="Glyco_hydro38C2"/>
    <property type="match status" value="1"/>
</dbReference>